<dbReference type="PANTHER" id="PTHR43441">
    <property type="entry name" value="RIBOSOMAL-PROTEIN-SERINE ACETYLTRANSFERASE"/>
    <property type="match status" value="1"/>
</dbReference>
<gene>
    <name evidence="2" type="ORF">EIZ48_07790</name>
</gene>
<dbReference type="InterPro" id="IPR000182">
    <property type="entry name" value="GNAT_dom"/>
</dbReference>
<evidence type="ECO:0000313" key="3">
    <source>
        <dbReference type="Proteomes" id="UP000738517"/>
    </source>
</evidence>
<sequence>MEISESITLQALALSHAKELLGAVDTSRADLAVYMPWTDTLTDMAGARGYINARKNGQLYGSQWFAIYYNGAFSGVFGIKYIDPVTKVSELGYWLSTAVRGHRIINQVLNVILPYLSSSTTVHTVEFHCLESNEASIRVVERTGAKLVRYVDNTMDIPNKDQRLGIYALKLKMT</sequence>
<dbReference type="SUPFAM" id="SSF55729">
    <property type="entry name" value="Acyl-CoA N-acyltransferases (Nat)"/>
    <property type="match status" value="1"/>
</dbReference>
<dbReference type="Proteomes" id="UP000738517">
    <property type="component" value="Unassembled WGS sequence"/>
</dbReference>
<accession>A0ABW9YFS9</accession>
<evidence type="ECO:0000313" key="2">
    <source>
        <dbReference type="EMBL" id="NBI52472.1"/>
    </source>
</evidence>
<dbReference type="Gene3D" id="3.40.630.30">
    <property type="match status" value="1"/>
</dbReference>
<protein>
    <submittedName>
        <fullName evidence="2">N-acetyltransferase</fullName>
    </submittedName>
</protein>
<dbReference type="EMBL" id="RSEJ01000006">
    <property type="protein sequence ID" value="NBI52472.1"/>
    <property type="molecule type" value="Genomic_DNA"/>
</dbReference>
<comment type="caution">
    <text evidence="2">The sequence shown here is derived from an EMBL/GenBank/DDBJ whole genome shotgun (WGS) entry which is preliminary data.</text>
</comment>
<reference evidence="2 3" key="1">
    <citation type="journal article" date="2017" name="Int. J. Syst. Evol. Microbiol.">
        <title>Photobacterium alginatilyticum sp. nov., a marine bacterium isolated from bottom seawater.</title>
        <authorList>
            <person name="Wang X."/>
            <person name="Wang Y."/>
            <person name="Yang X."/>
            <person name="Sun H."/>
            <person name="Li B."/>
            <person name="Zhang X.H."/>
        </authorList>
    </citation>
    <scope>NUCLEOTIDE SEQUENCE [LARGE SCALE GENOMIC DNA]</scope>
    <source>
        <strain evidence="2 3">P03D4</strain>
    </source>
</reference>
<dbReference type="PANTHER" id="PTHR43441:SF11">
    <property type="entry name" value="RIBOSOMAL-PROTEIN-SERINE ACETYLTRANSFERASE"/>
    <property type="match status" value="1"/>
</dbReference>
<feature type="domain" description="N-acetyltransferase" evidence="1">
    <location>
        <begin position="7"/>
        <end position="146"/>
    </location>
</feature>
<keyword evidence="3" id="KW-1185">Reference proteome</keyword>
<dbReference type="Pfam" id="PF13302">
    <property type="entry name" value="Acetyltransf_3"/>
    <property type="match status" value="1"/>
</dbReference>
<proteinExistence type="predicted"/>
<dbReference type="InterPro" id="IPR051908">
    <property type="entry name" value="Ribosomal_N-acetyltransferase"/>
</dbReference>
<name>A0ABW9YFS9_9GAMM</name>
<dbReference type="InterPro" id="IPR016181">
    <property type="entry name" value="Acyl_CoA_acyltransferase"/>
</dbReference>
<evidence type="ECO:0000259" key="1">
    <source>
        <dbReference type="Pfam" id="PF13302"/>
    </source>
</evidence>
<organism evidence="2 3">
    <name type="scientific">Photobacterium alginatilyticum</name>
    <dbReference type="NCBI Taxonomy" id="1775171"/>
    <lineage>
        <taxon>Bacteria</taxon>
        <taxon>Pseudomonadati</taxon>
        <taxon>Pseudomonadota</taxon>
        <taxon>Gammaproteobacteria</taxon>
        <taxon>Vibrionales</taxon>
        <taxon>Vibrionaceae</taxon>
        <taxon>Photobacterium</taxon>
    </lineage>
</organism>